<reference evidence="1" key="3">
    <citation type="submission" date="2018-07" db="EMBL/GenBank/DDBJ databases">
        <title>WGS assembly of Glycine max.</title>
        <authorList>
            <person name="Schmutz J."/>
            <person name="Cannon S."/>
            <person name="Schlueter J."/>
            <person name="Ma J."/>
            <person name="Mitros T."/>
            <person name="Nelson W."/>
            <person name="Hyten D."/>
            <person name="Song Q."/>
            <person name="Thelen J."/>
            <person name="Cheng J."/>
            <person name="Xu D."/>
            <person name="Hellsten U."/>
            <person name="May G."/>
            <person name="Yu Y."/>
            <person name="Sakurai T."/>
            <person name="Umezawa T."/>
            <person name="Bhattacharyya M."/>
            <person name="Sandhu D."/>
            <person name="Valliyodan B."/>
            <person name="Lindquist E."/>
            <person name="Peto M."/>
            <person name="Grant D."/>
            <person name="Shu S."/>
            <person name="Goodstein D."/>
            <person name="Barry K."/>
            <person name="Futrell-Griggs M."/>
            <person name="Abernathy B."/>
            <person name="Du J."/>
            <person name="Tian Z."/>
            <person name="Zhu L."/>
            <person name="Gill N."/>
            <person name="Joshi T."/>
            <person name="Libault M."/>
            <person name="Sethuraman A."/>
            <person name="Zhang X."/>
            <person name="Shinozaki K."/>
            <person name="Nguyen H."/>
            <person name="Wing R."/>
            <person name="Cregan P."/>
            <person name="Specht J."/>
            <person name="Grimwood J."/>
            <person name="Rokhsar D."/>
            <person name="Stacey G."/>
            <person name="Shoemaker R."/>
            <person name="Jackson S."/>
        </authorList>
    </citation>
    <scope>NUCLEOTIDE SEQUENCE</scope>
    <source>
        <tissue evidence="1">Callus</tissue>
    </source>
</reference>
<evidence type="ECO:0000313" key="2">
    <source>
        <dbReference type="EnsemblPlants" id="KRH59024"/>
    </source>
</evidence>
<dbReference type="HOGENOM" id="CLU_3036253_0_0_1"/>
<gene>
    <name evidence="1" type="ORF">GLYMA_05G161800</name>
</gene>
<sequence length="55" mass="6503">MVSSKWDSYSVQVNSSRKIIKEEKDPLLFLYPFTQKFSSFNHNLLTKFKSNLFPS</sequence>
<dbReference type="EnsemblPlants" id="KRH59024">
    <property type="protein sequence ID" value="KRH59024"/>
    <property type="gene ID" value="GLYMA_05G161800"/>
</dbReference>
<dbReference type="AlphaFoldDB" id="K7KQJ9"/>
<dbReference type="PaxDb" id="3847-GLYMA05G29420.1"/>
<reference evidence="2" key="2">
    <citation type="submission" date="2018-02" db="UniProtKB">
        <authorList>
            <consortium name="EnsemblPlants"/>
        </authorList>
    </citation>
    <scope>IDENTIFICATION</scope>
    <source>
        <strain evidence="2">Williams 82</strain>
    </source>
</reference>
<organism evidence="1">
    <name type="scientific">Glycine max</name>
    <name type="common">Soybean</name>
    <name type="synonym">Glycine hispida</name>
    <dbReference type="NCBI Taxonomy" id="3847"/>
    <lineage>
        <taxon>Eukaryota</taxon>
        <taxon>Viridiplantae</taxon>
        <taxon>Streptophyta</taxon>
        <taxon>Embryophyta</taxon>
        <taxon>Tracheophyta</taxon>
        <taxon>Spermatophyta</taxon>
        <taxon>Magnoliopsida</taxon>
        <taxon>eudicotyledons</taxon>
        <taxon>Gunneridae</taxon>
        <taxon>Pentapetalae</taxon>
        <taxon>rosids</taxon>
        <taxon>fabids</taxon>
        <taxon>Fabales</taxon>
        <taxon>Fabaceae</taxon>
        <taxon>Papilionoideae</taxon>
        <taxon>50 kb inversion clade</taxon>
        <taxon>NPAAA clade</taxon>
        <taxon>indigoferoid/millettioid clade</taxon>
        <taxon>Phaseoleae</taxon>
        <taxon>Glycine</taxon>
        <taxon>Glycine subgen. Soja</taxon>
    </lineage>
</organism>
<evidence type="ECO:0000313" key="1">
    <source>
        <dbReference type="EMBL" id="KRH59024.1"/>
    </source>
</evidence>
<name>K7KQJ9_SOYBN</name>
<dbReference type="InParanoid" id="K7KQJ9"/>
<dbReference type="EMBL" id="CM000838">
    <property type="protein sequence ID" value="KRH59024.1"/>
    <property type="molecule type" value="Genomic_DNA"/>
</dbReference>
<proteinExistence type="predicted"/>
<reference evidence="1 2" key="1">
    <citation type="journal article" date="2010" name="Nature">
        <title>Genome sequence of the palaeopolyploid soybean.</title>
        <authorList>
            <person name="Schmutz J."/>
            <person name="Cannon S.B."/>
            <person name="Schlueter J."/>
            <person name="Ma J."/>
            <person name="Mitros T."/>
            <person name="Nelson W."/>
            <person name="Hyten D.L."/>
            <person name="Song Q."/>
            <person name="Thelen J.J."/>
            <person name="Cheng J."/>
            <person name="Xu D."/>
            <person name="Hellsten U."/>
            <person name="May G.D."/>
            <person name="Yu Y."/>
            <person name="Sakurai T."/>
            <person name="Umezawa T."/>
            <person name="Bhattacharyya M.K."/>
            <person name="Sandhu D."/>
            <person name="Valliyodan B."/>
            <person name="Lindquist E."/>
            <person name="Peto M."/>
            <person name="Grant D."/>
            <person name="Shu S."/>
            <person name="Goodstein D."/>
            <person name="Barry K."/>
            <person name="Futrell-Griggs M."/>
            <person name="Abernathy B."/>
            <person name="Du J."/>
            <person name="Tian Z."/>
            <person name="Zhu L."/>
            <person name="Gill N."/>
            <person name="Joshi T."/>
            <person name="Libault M."/>
            <person name="Sethuraman A."/>
            <person name="Zhang X.-C."/>
            <person name="Shinozaki K."/>
            <person name="Nguyen H.T."/>
            <person name="Wing R.A."/>
            <person name="Cregan P."/>
            <person name="Specht J."/>
            <person name="Grimwood J."/>
            <person name="Rokhsar D."/>
            <person name="Stacey G."/>
            <person name="Shoemaker R.C."/>
            <person name="Jackson S.A."/>
        </authorList>
    </citation>
    <scope>NUCLEOTIDE SEQUENCE</scope>
    <source>
        <strain evidence="2">cv. Williams 82</strain>
        <tissue evidence="1">Callus</tissue>
    </source>
</reference>
<evidence type="ECO:0000313" key="3">
    <source>
        <dbReference type="Proteomes" id="UP000008827"/>
    </source>
</evidence>
<dbReference type="Gramene" id="KRH59024">
    <property type="protein sequence ID" value="KRH59024"/>
    <property type="gene ID" value="GLYMA_05G161800"/>
</dbReference>
<accession>K7KQJ9</accession>
<keyword evidence="3" id="KW-1185">Reference proteome</keyword>
<protein>
    <submittedName>
        <fullName evidence="1 2">Uncharacterized protein</fullName>
    </submittedName>
</protein>
<dbReference type="Proteomes" id="UP000008827">
    <property type="component" value="Chromosome 5"/>
</dbReference>